<feature type="transmembrane region" description="Helical" evidence="5">
    <location>
        <begin position="375"/>
        <end position="394"/>
    </location>
</feature>
<feature type="transmembrane region" description="Helical" evidence="5">
    <location>
        <begin position="462"/>
        <end position="485"/>
    </location>
</feature>
<evidence type="ECO:0000256" key="4">
    <source>
        <dbReference type="SAM" id="MobiDB-lite"/>
    </source>
</evidence>
<dbReference type="Gene3D" id="3.30.40.10">
    <property type="entry name" value="Zinc/RING finger domain, C3HC4 (zinc finger)"/>
    <property type="match status" value="1"/>
</dbReference>
<protein>
    <recommendedName>
        <fullName evidence="6">RING-CH-type domain-containing protein</fullName>
    </recommendedName>
</protein>
<dbReference type="GO" id="GO:0008270">
    <property type="term" value="F:zinc ion binding"/>
    <property type="evidence" value="ECO:0007669"/>
    <property type="project" value="UniProtKB-KW"/>
</dbReference>
<accession>A0A6N2KVI6</accession>
<feature type="region of interest" description="Disordered" evidence="4">
    <location>
        <begin position="188"/>
        <end position="232"/>
    </location>
</feature>
<name>A0A6N2KVI6_SALVM</name>
<keyword evidence="3" id="KW-0862">Zinc</keyword>
<evidence type="ECO:0000256" key="5">
    <source>
        <dbReference type="SAM" id="Phobius"/>
    </source>
</evidence>
<feature type="transmembrane region" description="Helical" evidence="5">
    <location>
        <begin position="400"/>
        <end position="417"/>
    </location>
</feature>
<keyword evidence="5" id="KW-0472">Membrane</keyword>
<dbReference type="PANTHER" id="PTHR46158:SF10">
    <property type="entry name" value="RING-CH-TYPE DOMAIN-CONTAINING PROTEIN"/>
    <property type="match status" value="1"/>
</dbReference>
<evidence type="ECO:0000256" key="2">
    <source>
        <dbReference type="ARBA" id="ARBA00022771"/>
    </source>
</evidence>
<sequence length="566" mass="62708">MKWLTDLIGLIQHTFPSRRPLKQQLTTSAVSFNKVSSCKLFATVDDHYTLKKIRPLQILWCFFKLNFMGNEEVLPAIEGESCSSTVDPPIPKALLVGSSTEITEDNPEGQHWRHRELRIEIQSNSPEDARFDFVTIQTPPITSSTPRRAATMLELGCSSGTTKQKPSISRTLSLTKLFTIRTKRTSSLPVTPVAHSNPESMHGGSMINPPTSGKRPIHRSRSVPDFRKDGSTRQLDSVGGLFRVVPSTPRVAEEAVSIMTISNASPRNDTDENDGGEDIPEEEAVCRICLIEVGEGADTFKMECSCKGELALAHQECVVKWFSVKGNRTCDVCKQEVLNLPVTLFRVQNSQAIGSQGQTQHLEMVANVLRVWQDVPVLVIVSMLAYFCFLEQLLVGKMGSGAIALSLPFSCILGLLASMTSTTMGRLTLYLYSDKCFLLANFVISLSHYLEFGFSEEKLHMQAVLCVLLATFTGFGATMVGNYVIAEIMKWRRRWIAQPNEQRGSQDLRQQPAMVDETVTDPSHLPAENGGAIPTDPCQGQKIGFIQMLDFIGLDFMAPKEDLLSK</sequence>
<dbReference type="AlphaFoldDB" id="A0A6N2KVI6"/>
<evidence type="ECO:0000256" key="1">
    <source>
        <dbReference type="ARBA" id="ARBA00022723"/>
    </source>
</evidence>
<dbReference type="CDD" id="cd16495">
    <property type="entry name" value="RING_CH-C4HC3_MARCH"/>
    <property type="match status" value="1"/>
</dbReference>
<feature type="domain" description="RING-CH-type" evidence="6">
    <location>
        <begin position="278"/>
        <end position="340"/>
    </location>
</feature>
<dbReference type="InterPro" id="IPR011016">
    <property type="entry name" value="Znf_RING-CH"/>
</dbReference>
<dbReference type="Pfam" id="PF12906">
    <property type="entry name" value="RINGv"/>
    <property type="match status" value="1"/>
</dbReference>
<keyword evidence="1" id="KW-0479">Metal-binding</keyword>
<evidence type="ECO:0000256" key="3">
    <source>
        <dbReference type="ARBA" id="ARBA00022833"/>
    </source>
</evidence>
<feature type="compositionally biased region" description="Basic and acidic residues" evidence="4">
    <location>
        <begin position="222"/>
        <end position="231"/>
    </location>
</feature>
<evidence type="ECO:0000259" key="6">
    <source>
        <dbReference type="PROSITE" id="PS51292"/>
    </source>
</evidence>
<gene>
    <name evidence="7" type="ORF">SVIM_LOCUS145195</name>
</gene>
<reference evidence="7" key="1">
    <citation type="submission" date="2019-03" db="EMBL/GenBank/DDBJ databases">
        <authorList>
            <person name="Mank J."/>
            <person name="Almeida P."/>
        </authorList>
    </citation>
    <scope>NUCLEOTIDE SEQUENCE</scope>
    <source>
        <strain evidence="7">78183</strain>
    </source>
</reference>
<keyword evidence="5" id="KW-0812">Transmembrane</keyword>
<organism evidence="7">
    <name type="scientific">Salix viminalis</name>
    <name type="common">Common osier</name>
    <name type="synonym">Basket willow</name>
    <dbReference type="NCBI Taxonomy" id="40686"/>
    <lineage>
        <taxon>Eukaryota</taxon>
        <taxon>Viridiplantae</taxon>
        <taxon>Streptophyta</taxon>
        <taxon>Embryophyta</taxon>
        <taxon>Tracheophyta</taxon>
        <taxon>Spermatophyta</taxon>
        <taxon>Magnoliopsida</taxon>
        <taxon>eudicotyledons</taxon>
        <taxon>Gunneridae</taxon>
        <taxon>Pentapetalae</taxon>
        <taxon>rosids</taxon>
        <taxon>fabids</taxon>
        <taxon>Malpighiales</taxon>
        <taxon>Salicaceae</taxon>
        <taxon>Saliceae</taxon>
        <taxon>Salix</taxon>
    </lineage>
</organism>
<keyword evidence="5" id="KW-1133">Transmembrane helix</keyword>
<dbReference type="SMART" id="SM00744">
    <property type="entry name" value="RINGv"/>
    <property type="match status" value="1"/>
</dbReference>
<proteinExistence type="predicted"/>
<dbReference type="SUPFAM" id="SSF57850">
    <property type="entry name" value="RING/U-box"/>
    <property type="match status" value="1"/>
</dbReference>
<dbReference type="PANTHER" id="PTHR46158">
    <property type="entry name" value="OS02G0165000 PROTEIN"/>
    <property type="match status" value="1"/>
</dbReference>
<keyword evidence="2" id="KW-0863">Zinc-finger</keyword>
<dbReference type="InterPro" id="IPR013083">
    <property type="entry name" value="Znf_RING/FYVE/PHD"/>
</dbReference>
<dbReference type="EMBL" id="CAADRP010000824">
    <property type="protein sequence ID" value="VFU32694.1"/>
    <property type="molecule type" value="Genomic_DNA"/>
</dbReference>
<evidence type="ECO:0000313" key="7">
    <source>
        <dbReference type="EMBL" id="VFU32694.1"/>
    </source>
</evidence>
<dbReference type="PROSITE" id="PS51292">
    <property type="entry name" value="ZF_RING_CH"/>
    <property type="match status" value="1"/>
</dbReference>